<feature type="region of interest" description="Disordered" evidence="1">
    <location>
        <begin position="159"/>
        <end position="180"/>
    </location>
</feature>
<feature type="compositionally biased region" description="Basic and acidic residues" evidence="1">
    <location>
        <begin position="1"/>
        <end position="11"/>
    </location>
</feature>
<proteinExistence type="predicted"/>
<dbReference type="InterPro" id="IPR043918">
    <property type="entry name" value="DUF5760"/>
</dbReference>
<gene>
    <name evidence="2" type="ORF">Homavirus5_11</name>
</gene>
<accession>A0A3G5A9P5</accession>
<sequence>MSSKNTDKDIDTNIDIDIDNSSDSRDSRDSTNSSDSDDSDHSKSIDKEAEQLRISKEFQENVIKYIKLDDLIRKKEKEMKELKNQKKPCEEFILKYLDKVGENIIEVTGGKLIKNKSETKAPLSQDIIKEAISDKILDPKKVEEIIALMDTLRPKSARVNLKRTSVRGTKSSNKTTGKKD</sequence>
<reference evidence="2" key="1">
    <citation type="submission" date="2018-10" db="EMBL/GenBank/DDBJ databases">
        <title>Hidden diversity of soil giant viruses.</title>
        <authorList>
            <person name="Schulz F."/>
            <person name="Alteio L."/>
            <person name="Goudeau D."/>
            <person name="Ryan E.M."/>
            <person name="Malmstrom R.R."/>
            <person name="Blanchard J."/>
            <person name="Woyke T."/>
        </authorList>
    </citation>
    <scope>NUCLEOTIDE SEQUENCE</scope>
    <source>
        <strain evidence="2">HOV1</strain>
    </source>
</reference>
<feature type="region of interest" description="Disordered" evidence="1">
    <location>
        <begin position="1"/>
        <end position="51"/>
    </location>
</feature>
<dbReference type="EMBL" id="MK072336">
    <property type="protein sequence ID" value="AYV82069.1"/>
    <property type="molecule type" value="Genomic_DNA"/>
</dbReference>
<evidence type="ECO:0000256" key="1">
    <source>
        <dbReference type="SAM" id="MobiDB-lite"/>
    </source>
</evidence>
<evidence type="ECO:0000313" key="2">
    <source>
        <dbReference type="EMBL" id="AYV82069.1"/>
    </source>
</evidence>
<organism evidence="2">
    <name type="scientific">Homavirus sp</name>
    <dbReference type="NCBI Taxonomy" id="2487769"/>
    <lineage>
        <taxon>Viruses</taxon>
        <taxon>Varidnaviria</taxon>
        <taxon>Bamfordvirae</taxon>
        <taxon>Nucleocytoviricota</taxon>
        <taxon>Megaviricetes</taxon>
        <taxon>Imitervirales</taxon>
        <taxon>Mimiviridae</taxon>
        <taxon>Klosneuvirinae</taxon>
    </lineage>
</organism>
<dbReference type="Pfam" id="PF19064">
    <property type="entry name" value="DUF5760"/>
    <property type="match status" value="1"/>
</dbReference>
<name>A0A3G5A9P5_9VIRU</name>
<feature type="compositionally biased region" description="Basic and acidic residues" evidence="1">
    <location>
        <begin position="39"/>
        <end position="51"/>
    </location>
</feature>
<feature type="compositionally biased region" description="Low complexity" evidence="1">
    <location>
        <begin position="168"/>
        <end position="180"/>
    </location>
</feature>
<protein>
    <submittedName>
        <fullName evidence="2">Uncharacterized protein</fullName>
    </submittedName>
</protein>